<gene>
    <name evidence="8" type="ORF">NP493_168g00039</name>
</gene>
<keyword evidence="4" id="KW-0862">Zinc</keyword>
<protein>
    <recommendedName>
        <fullName evidence="7">C2H2-type domain-containing protein</fullName>
    </recommendedName>
</protein>
<evidence type="ECO:0000256" key="4">
    <source>
        <dbReference type="ARBA" id="ARBA00022833"/>
    </source>
</evidence>
<evidence type="ECO:0000313" key="9">
    <source>
        <dbReference type="Proteomes" id="UP001209878"/>
    </source>
</evidence>
<dbReference type="Proteomes" id="UP001209878">
    <property type="component" value="Unassembled WGS sequence"/>
</dbReference>
<dbReference type="EMBL" id="JAODUO010000168">
    <property type="protein sequence ID" value="KAK2187352.1"/>
    <property type="molecule type" value="Genomic_DNA"/>
</dbReference>
<name>A0AAD9UFB4_RIDPI</name>
<dbReference type="Gene3D" id="3.30.160.60">
    <property type="entry name" value="Classic Zinc Finger"/>
    <property type="match status" value="2"/>
</dbReference>
<organism evidence="8 9">
    <name type="scientific">Ridgeia piscesae</name>
    <name type="common">Tubeworm</name>
    <dbReference type="NCBI Taxonomy" id="27915"/>
    <lineage>
        <taxon>Eukaryota</taxon>
        <taxon>Metazoa</taxon>
        <taxon>Spiralia</taxon>
        <taxon>Lophotrochozoa</taxon>
        <taxon>Annelida</taxon>
        <taxon>Polychaeta</taxon>
        <taxon>Sedentaria</taxon>
        <taxon>Canalipalpata</taxon>
        <taxon>Sabellida</taxon>
        <taxon>Siboglinidae</taxon>
        <taxon>Ridgeia</taxon>
    </lineage>
</organism>
<proteinExistence type="predicted"/>
<dbReference type="AlphaFoldDB" id="A0AAD9UFB4"/>
<dbReference type="SUPFAM" id="SSF57667">
    <property type="entry name" value="beta-beta-alpha zinc fingers"/>
    <property type="match status" value="2"/>
</dbReference>
<dbReference type="PROSITE" id="PS50157">
    <property type="entry name" value="ZINC_FINGER_C2H2_2"/>
    <property type="match status" value="1"/>
</dbReference>
<keyword evidence="1" id="KW-0479">Metal-binding</keyword>
<sequence length="288" mass="32226">MNTRDSVMSDRQMAVFLVNWCKFRGCGLTFATLGELIQHIEEIHINNDPRALERQESQHPPSLPLSYILRVFTDAARKEKKFRPSSVSPVPSFESNTPTGSEFDEDEVRSEDEDSDDSWTTQEEFTSELILSMISGKDRDGEKPYACPVPGCKKRYKNVNGIKYHAKHGHKKEIRVRKMLRCHCGKSYKSIPGLRSHCTVHHPATDFLTILQRVKSPFHKQGAGVQHMLIAPLQLASVTHKSETQLATDSENLSLSSMRGQALDPASLVSVPTAQTAVLLNQQDGASL</sequence>
<dbReference type="PROSITE" id="PS00028">
    <property type="entry name" value="ZINC_FINGER_C2H2_1"/>
    <property type="match status" value="2"/>
</dbReference>
<evidence type="ECO:0000313" key="8">
    <source>
        <dbReference type="EMBL" id="KAK2187352.1"/>
    </source>
</evidence>
<evidence type="ECO:0000256" key="5">
    <source>
        <dbReference type="PROSITE-ProRule" id="PRU00042"/>
    </source>
</evidence>
<dbReference type="InterPro" id="IPR051580">
    <property type="entry name" value="ZnF-Chromatin_assoc"/>
</dbReference>
<dbReference type="InterPro" id="IPR036236">
    <property type="entry name" value="Znf_C2H2_sf"/>
</dbReference>
<dbReference type="FunFam" id="3.30.160.60:FF:003264">
    <property type="entry name" value="Juxtaposed with another zinc finger protein 1"/>
    <property type="match status" value="1"/>
</dbReference>
<dbReference type="PANTHER" id="PTHR23057">
    <property type="entry name" value="JUXTAPOSED WITH ANOTHER ZINC FINGER PROTEIN 1"/>
    <property type="match status" value="1"/>
</dbReference>
<feature type="domain" description="C2H2-type" evidence="7">
    <location>
        <begin position="19"/>
        <end position="49"/>
    </location>
</feature>
<evidence type="ECO:0000256" key="6">
    <source>
        <dbReference type="SAM" id="MobiDB-lite"/>
    </source>
</evidence>
<evidence type="ECO:0000256" key="1">
    <source>
        <dbReference type="ARBA" id="ARBA00022723"/>
    </source>
</evidence>
<keyword evidence="9" id="KW-1185">Reference proteome</keyword>
<keyword evidence="2" id="KW-0677">Repeat</keyword>
<dbReference type="InterPro" id="IPR013087">
    <property type="entry name" value="Znf_C2H2_type"/>
</dbReference>
<dbReference type="PANTHER" id="PTHR23057:SF0">
    <property type="entry name" value="JUXTAPOSED WITH ANOTHER ZINC FINGER PROTEIN 1"/>
    <property type="match status" value="1"/>
</dbReference>
<feature type="compositionally biased region" description="Acidic residues" evidence="6">
    <location>
        <begin position="102"/>
        <end position="117"/>
    </location>
</feature>
<evidence type="ECO:0000259" key="7">
    <source>
        <dbReference type="PROSITE" id="PS50157"/>
    </source>
</evidence>
<comment type="caution">
    <text evidence="8">The sequence shown here is derived from an EMBL/GenBank/DDBJ whole genome shotgun (WGS) entry which is preliminary data.</text>
</comment>
<evidence type="ECO:0000256" key="3">
    <source>
        <dbReference type="ARBA" id="ARBA00022771"/>
    </source>
</evidence>
<keyword evidence="3 5" id="KW-0863">Zinc-finger</keyword>
<dbReference type="GO" id="GO:0008270">
    <property type="term" value="F:zinc ion binding"/>
    <property type="evidence" value="ECO:0007669"/>
    <property type="project" value="UniProtKB-KW"/>
</dbReference>
<evidence type="ECO:0000256" key="2">
    <source>
        <dbReference type="ARBA" id="ARBA00022737"/>
    </source>
</evidence>
<dbReference type="SMART" id="SM00355">
    <property type="entry name" value="ZnF_C2H2"/>
    <property type="match status" value="3"/>
</dbReference>
<reference evidence="8" key="1">
    <citation type="journal article" date="2023" name="Mol. Biol. Evol.">
        <title>Third-Generation Sequencing Reveals the Adaptive Role of the Epigenome in Three Deep-Sea Polychaetes.</title>
        <authorList>
            <person name="Perez M."/>
            <person name="Aroh O."/>
            <person name="Sun Y."/>
            <person name="Lan Y."/>
            <person name="Juniper S.K."/>
            <person name="Young C.R."/>
            <person name="Angers B."/>
            <person name="Qian P.Y."/>
        </authorList>
    </citation>
    <scope>NUCLEOTIDE SEQUENCE</scope>
    <source>
        <strain evidence="8">R07B-5</strain>
    </source>
</reference>
<feature type="region of interest" description="Disordered" evidence="6">
    <location>
        <begin position="82"/>
        <end position="122"/>
    </location>
</feature>
<dbReference type="GO" id="GO:0005634">
    <property type="term" value="C:nucleus"/>
    <property type="evidence" value="ECO:0007669"/>
    <property type="project" value="TreeGrafter"/>
</dbReference>
<accession>A0AAD9UFB4</accession>